<dbReference type="AlphaFoldDB" id="A0A4Y2XDN4"/>
<name>A0A4Y2XDN4_ARAVE</name>
<dbReference type="EMBL" id="BGPR01073746">
    <property type="protein sequence ID" value="GBO46222.1"/>
    <property type="molecule type" value="Genomic_DNA"/>
</dbReference>
<proteinExistence type="predicted"/>
<comment type="caution">
    <text evidence="1">The sequence shown here is derived from an EMBL/GenBank/DDBJ whole genome shotgun (WGS) entry which is preliminary data.</text>
</comment>
<protein>
    <submittedName>
        <fullName evidence="1">Uncharacterized protein</fullName>
    </submittedName>
</protein>
<accession>A0A4Y2XDN4</accession>
<feature type="non-terminal residue" evidence="1">
    <location>
        <position position="1"/>
    </location>
</feature>
<reference evidence="1 2" key="1">
    <citation type="journal article" date="2019" name="Sci. Rep.">
        <title>Orb-weaving spider Araneus ventricosus genome elucidates the spidroin gene catalogue.</title>
        <authorList>
            <person name="Kono N."/>
            <person name="Nakamura H."/>
            <person name="Ohtoshi R."/>
            <person name="Moran D.A.P."/>
            <person name="Shinohara A."/>
            <person name="Yoshida Y."/>
            <person name="Fujiwara M."/>
            <person name="Mori M."/>
            <person name="Tomita M."/>
            <person name="Arakawa K."/>
        </authorList>
    </citation>
    <scope>NUCLEOTIDE SEQUENCE [LARGE SCALE GENOMIC DNA]</scope>
</reference>
<sequence length="77" mass="8397">ANVFFVVDPPPPTGTGSSAGLARNVVRRSGLPSERCSFQTDEAAFTQRFTFGIPLGFPTLSFGYSTTSDLRIYRYLS</sequence>
<evidence type="ECO:0000313" key="1">
    <source>
        <dbReference type="EMBL" id="GBO46222.1"/>
    </source>
</evidence>
<gene>
    <name evidence="1" type="ORF">AVEN_40585_1</name>
</gene>
<organism evidence="1 2">
    <name type="scientific">Araneus ventricosus</name>
    <name type="common">Orbweaver spider</name>
    <name type="synonym">Epeira ventricosa</name>
    <dbReference type="NCBI Taxonomy" id="182803"/>
    <lineage>
        <taxon>Eukaryota</taxon>
        <taxon>Metazoa</taxon>
        <taxon>Ecdysozoa</taxon>
        <taxon>Arthropoda</taxon>
        <taxon>Chelicerata</taxon>
        <taxon>Arachnida</taxon>
        <taxon>Araneae</taxon>
        <taxon>Araneomorphae</taxon>
        <taxon>Entelegynae</taxon>
        <taxon>Araneoidea</taxon>
        <taxon>Araneidae</taxon>
        <taxon>Araneus</taxon>
    </lineage>
</organism>
<evidence type="ECO:0000313" key="2">
    <source>
        <dbReference type="Proteomes" id="UP000499080"/>
    </source>
</evidence>
<dbReference type="Proteomes" id="UP000499080">
    <property type="component" value="Unassembled WGS sequence"/>
</dbReference>
<keyword evidence="2" id="KW-1185">Reference proteome</keyword>